<dbReference type="Pfam" id="PF00004">
    <property type="entry name" value="AAA"/>
    <property type="match status" value="1"/>
</dbReference>
<dbReference type="GO" id="GO:0003677">
    <property type="term" value="F:DNA binding"/>
    <property type="evidence" value="ECO:0007669"/>
    <property type="project" value="InterPro"/>
</dbReference>
<dbReference type="PANTHER" id="PTHR13779">
    <property type="entry name" value="WERNER HELICASE-INTERACTING PROTEIN 1 FAMILY MEMBER"/>
    <property type="match status" value="1"/>
</dbReference>
<dbReference type="Gene3D" id="1.10.3710.10">
    <property type="entry name" value="DNA polymerase III clamp loader subunits, C-terminal domain"/>
    <property type="match status" value="1"/>
</dbReference>
<feature type="domain" description="AAA+ ATPase" evidence="4">
    <location>
        <begin position="37"/>
        <end position="156"/>
    </location>
</feature>
<dbReference type="AlphaFoldDB" id="A0A7G1G968"/>
<keyword evidence="3" id="KW-0067">ATP-binding</keyword>
<gene>
    <name evidence="5" type="ORF">OSSY52_21470</name>
</gene>
<dbReference type="SUPFAM" id="SSF52540">
    <property type="entry name" value="P-loop containing nucleoside triphosphate hydrolases"/>
    <property type="match status" value="1"/>
</dbReference>
<comment type="similarity">
    <text evidence="1">Belongs to the AAA ATPase family. RarA/MGS1/WRNIP1 subfamily.</text>
</comment>
<dbReference type="InterPro" id="IPR003959">
    <property type="entry name" value="ATPase_AAA_core"/>
</dbReference>
<dbReference type="InterPro" id="IPR027417">
    <property type="entry name" value="P-loop_NTPase"/>
</dbReference>
<dbReference type="KEGG" id="ocy:OSSY52_21470"/>
<dbReference type="GO" id="GO:0016887">
    <property type="term" value="F:ATP hydrolysis activity"/>
    <property type="evidence" value="ECO:0007669"/>
    <property type="project" value="InterPro"/>
</dbReference>
<evidence type="ECO:0000259" key="4">
    <source>
        <dbReference type="SMART" id="SM00382"/>
    </source>
</evidence>
<evidence type="ECO:0000256" key="3">
    <source>
        <dbReference type="ARBA" id="ARBA00022840"/>
    </source>
</evidence>
<reference evidence="5 6" key="1">
    <citation type="submission" date="2018-06" db="EMBL/GenBank/DDBJ databases">
        <title>Genome sequencing of Oceanotoga sp. sy52.</title>
        <authorList>
            <person name="Mori K."/>
        </authorList>
    </citation>
    <scope>NUCLEOTIDE SEQUENCE [LARGE SCALE GENOMIC DNA]</scope>
    <source>
        <strain evidence="6">sy52</strain>
    </source>
</reference>
<keyword evidence="2" id="KW-0547">Nucleotide-binding</keyword>
<dbReference type="PANTHER" id="PTHR13779:SF7">
    <property type="entry name" value="ATPASE WRNIP1"/>
    <property type="match status" value="1"/>
</dbReference>
<dbReference type="InterPro" id="IPR008921">
    <property type="entry name" value="DNA_pol3_clamp-load_cplx_C"/>
</dbReference>
<sequence length="410" mass="46967">MKDQKPLYEILRPKNLNEIFGNNKLKTLLKNWIKNEVVKSFILYGDPGCGKTSIINAFLNEVSNYYDLYKISGAMEGSKTLKNIIKSEKTLFSKPKILFVDEIHRLNKAEQDVLLLSVEKGEIILLGSTTENPAISINPALLSRVLTFKIEQLNKTDFQSLFEKIENYYNIKINNEIRNVLYNYSYDIRRIINIIEAVFESGIKDITIDSLTPFIDKINSYNTNDKYSYISAYIKSIRGSDPDAAILYLAYMLESGEDPIYIARRMVISASEDIGLSDPNALNIAISALNAVEKIGYPECYYALAQATIYLSVTSKSNSVGIAYNKAKKIIKEKNIKIPKHLINSINKNHKKQGFGIGYKYPHDFNGFVKQNYMPIGLENYVFYNPQKNAVEKKIEEKLKKLWENKKKYD</sequence>
<dbReference type="GO" id="GO:0008047">
    <property type="term" value="F:enzyme activator activity"/>
    <property type="evidence" value="ECO:0007669"/>
    <property type="project" value="TreeGrafter"/>
</dbReference>
<dbReference type="GO" id="GO:0005524">
    <property type="term" value="F:ATP binding"/>
    <property type="evidence" value="ECO:0007669"/>
    <property type="project" value="UniProtKB-KW"/>
</dbReference>
<dbReference type="RefSeq" id="WP_190614865.1">
    <property type="nucleotide sequence ID" value="NZ_AP018712.1"/>
</dbReference>
<dbReference type="InParanoid" id="A0A7G1G968"/>
<name>A0A7G1G968_9BACT</name>
<dbReference type="Gene3D" id="3.40.50.300">
    <property type="entry name" value="P-loop containing nucleotide triphosphate hydrolases"/>
    <property type="match status" value="1"/>
</dbReference>
<dbReference type="InterPro" id="IPR051314">
    <property type="entry name" value="AAA_ATPase_RarA/MGS1/WRNIP1"/>
</dbReference>
<dbReference type="Gene3D" id="1.20.272.10">
    <property type="match status" value="1"/>
</dbReference>
<dbReference type="SUPFAM" id="SSF48019">
    <property type="entry name" value="post-AAA+ oligomerization domain-like"/>
    <property type="match status" value="1"/>
</dbReference>
<dbReference type="GO" id="GO:0017116">
    <property type="term" value="F:single-stranded DNA helicase activity"/>
    <property type="evidence" value="ECO:0007669"/>
    <property type="project" value="TreeGrafter"/>
</dbReference>
<evidence type="ECO:0000256" key="1">
    <source>
        <dbReference type="ARBA" id="ARBA00008959"/>
    </source>
</evidence>
<dbReference type="FunCoup" id="A0A7G1G968">
    <property type="interactions" value="333"/>
</dbReference>
<evidence type="ECO:0000313" key="6">
    <source>
        <dbReference type="Proteomes" id="UP000516361"/>
    </source>
</evidence>
<evidence type="ECO:0000313" key="5">
    <source>
        <dbReference type="EMBL" id="BBE32006.1"/>
    </source>
</evidence>
<dbReference type="Pfam" id="PF12002">
    <property type="entry name" value="MgsA_C"/>
    <property type="match status" value="1"/>
</dbReference>
<dbReference type="Proteomes" id="UP000516361">
    <property type="component" value="Chromosome"/>
</dbReference>
<dbReference type="GO" id="GO:0000731">
    <property type="term" value="P:DNA synthesis involved in DNA repair"/>
    <property type="evidence" value="ECO:0007669"/>
    <property type="project" value="TreeGrafter"/>
</dbReference>
<protein>
    <recommendedName>
        <fullName evidence="4">AAA+ ATPase domain-containing protein</fullName>
    </recommendedName>
</protein>
<proteinExistence type="inferred from homology"/>
<keyword evidence="6" id="KW-1185">Reference proteome</keyword>
<dbReference type="CDD" id="cd00009">
    <property type="entry name" value="AAA"/>
    <property type="match status" value="1"/>
</dbReference>
<evidence type="ECO:0000256" key="2">
    <source>
        <dbReference type="ARBA" id="ARBA00022741"/>
    </source>
</evidence>
<dbReference type="SMART" id="SM00382">
    <property type="entry name" value="AAA"/>
    <property type="match status" value="1"/>
</dbReference>
<dbReference type="GO" id="GO:0006261">
    <property type="term" value="P:DNA-templated DNA replication"/>
    <property type="evidence" value="ECO:0007669"/>
    <property type="project" value="TreeGrafter"/>
</dbReference>
<dbReference type="FunFam" id="1.20.272.10:FF:000001">
    <property type="entry name" value="Putative AAA family ATPase"/>
    <property type="match status" value="1"/>
</dbReference>
<dbReference type="EMBL" id="AP018712">
    <property type="protein sequence ID" value="BBE32006.1"/>
    <property type="molecule type" value="Genomic_DNA"/>
</dbReference>
<accession>A0A7G1G968</accession>
<dbReference type="InterPro" id="IPR021886">
    <property type="entry name" value="MgsA_C"/>
</dbReference>
<organism evidence="5 6">
    <name type="scientific">Tepiditoga spiralis</name>
    <dbReference type="NCBI Taxonomy" id="2108365"/>
    <lineage>
        <taxon>Bacteria</taxon>
        <taxon>Thermotogati</taxon>
        <taxon>Thermotogota</taxon>
        <taxon>Thermotogae</taxon>
        <taxon>Petrotogales</taxon>
        <taxon>Petrotogaceae</taxon>
        <taxon>Tepiditoga</taxon>
    </lineage>
</organism>
<dbReference type="InterPro" id="IPR003593">
    <property type="entry name" value="AAA+_ATPase"/>
</dbReference>